<dbReference type="EMBL" id="FNGO01000007">
    <property type="protein sequence ID" value="SDL68958.1"/>
    <property type="molecule type" value="Genomic_DNA"/>
</dbReference>
<dbReference type="Proteomes" id="UP000199476">
    <property type="component" value="Unassembled WGS sequence"/>
</dbReference>
<evidence type="ECO:0000313" key="2">
    <source>
        <dbReference type="EMBL" id="SDL68958.1"/>
    </source>
</evidence>
<name>A0A1G9M433_9FIRM</name>
<proteinExistence type="predicted"/>
<dbReference type="RefSeq" id="WP_089759441.1">
    <property type="nucleotide sequence ID" value="NZ_FNGO01000007.1"/>
</dbReference>
<dbReference type="STRING" id="321763.SAMN04488692_107100"/>
<dbReference type="OrthoDB" id="9789634at2"/>
<organism evidence="2 3">
    <name type="scientific">Halarsenatibacter silvermanii</name>
    <dbReference type="NCBI Taxonomy" id="321763"/>
    <lineage>
        <taxon>Bacteria</taxon>
        <taxon>Bacillati</taxon>
        <taxon>Bacillota</taxon>
        <taxon>Clostridia</taxon>
        <taxon>Halanaerobiales</taxon>
        <taxon>Halarsenatibacteraceae</taxon>
        <taxon>Halarsenatibacter</taxon>
    </lineage>
</organism>
<accession>A0A1G9M433</accession>
<evidence type="ECO:0000256" key="1">
    <source>
        <dbReference type="SAM" id="MobiDB-lite"/>
    </source>
</evidence>
<keyword evidence="3" id="KW-1185">Reference proteome</keyword>
<protein>
    <submittedName>
        <fullName evidence="2">Uncharacterized protein</fullName>
    </submittedName>
</protein>
<feature type="region of interest" description="Disordered" evidence="1">
    <location>
        <begin position="109"/>
        <end position="139"/>
    </location>
</feature>
<gene>
    <name evidence="2" type="ORF">SAMN04488692_107100</name>
</gene>
<reference evidence="2 3" key="1">
    <citation type="submission" date="2016-10" db="EMBL/GenBank/DDBJ databases">
        <authorList>
            <person name="de Groot N.N."/>
        </authorList>
    </citation>
    <scope>NUCLEOTIDE SEQUENCE [LARGE SCALE GENOMIC DNA]</scope>
    <source>
        <strain evidence="2 3">SLAS-1</strain>
    </source>
</reference>
<evidence type="ECO:0000313" key="3">
    <source>
        <dbReference type="Proteomes" id="UP000199476"/>
    </source>
</evidence>
<sequence length="139" mass="16752">MVIKRLYKSCYDCKHYRAATERDNFQRGDKKDIIYNCVNTNISYQFGDKYNWMPEEMARNCEEFTPRVYETECSVCGDKFKLIQPDWKLWRGEKPVCSLKCLKKDKFEQDKNNHKNNNNINNDDSEEDFISPYENDEQD</sequence>
<dbReference type="AlphaFoldDB" id="A0A1G9M433"/>
<feature type="compositionally biased region" description="Acidic residues" evidence="1">
    <location>
        <begin position="123"/>
        <end position="139"/>
    </location>
</feature>